<name>A0A7V6TZY8_9HYPH</name>
<dbReference type="NCBIfam" id="TIGR03914">
    <property type="entry name" value="UDG_fam_dom"/>
    <property type="match status" value="1"/>
</dbReference>
<evidence type="ECO:0000313" key="12">
    <source>
        <dbReference type="Proteomes" id="UP000551563"/>
    </source>
</evidence>
<evidence type="ECO:0000256" key="6">
    <source>
        <dbReference type="ARBA" id="ARBA00022801"/>
    </source>
</evidence>
<accession>A0A7V6TZY8</accession>
<dbReference type="GO" id="GO:0006281">
    <property type="term" value="P:DNA repair"/>
    <property type="evidence" value="ECO:0007669"/>
    <property type="project" value="UniProtKB-KW"/>
</dbReference>
<keyword evidence="5" id="KW-0227">DNA damage</keyword>
<dbReference type="SUPFAM" id="SSF52141">
    <property type="entry name" value="Uracil-DNA glycosylase-like"/>
    <property type="match status" value="1"/>
</dbReference>
<sequence>MTSPAPAISHRHPTLEQVCAEAQTCRRCELYKDATQTVFGEGPVGAGIFFIAEQPGDKEDIEGRPLIGPAGQVFDTCLAEVGIERERCYITNAVKHFRHIQRGKRRLHQRPSTSHIEACRWWLEQEIEQVSPHIIVALGAVAARAVFDKPVKIAAVRGRRLQHENRHVFVTIHPSYLLRLRGRSGYDRERAMFLKELGQVAEFGRASET</sequence>
<evidence type="ECO:0000256" key="4">
    <source>
        <dbReference type="ARBA" id="ARBA00022723"/>
    </source>
</evidence>
<dbReference type="SMART" id="SM00987">
    <property type="entry name" value="UreE_C"/>
    <property type="match status" value="1"/>
</dbReference>
<comment type="caution">
    <text evidence="11">The sequence shown here is derived from an EMBL/GenBank/DDBJ whole genome shotgun (WGS) entry which is preliminary data.</text>
</comment>
<evidence type="ECO:0000256" key="9">
    <source>
        <dbReference type="ARBA" id="ARBA00023204"/>
    </source>
</evidence>
<dbReference type="CDD" id="cd10030">
    <property type="entry name" value="UDG-F4_TTUDGA_SPO1dp_like"/>
    <property type="match status" value="1"/>
</dbReference>
<organism evidence="11 12">
    <name type="scientific">Brucella intermedia</name>
    <dbReference type="NCBI Taxonomy" id="94625"/>
    <lineage>
        <taxon>Bacteria</taxon>
        <taxon>Pseudomonadati</taxon>
        <taxon>Pseudomonadota</taxon>
        <taxon>Alphaproteobacteria</taxon>
        <taxon>Hyphomicrobiales</taxon>
        <taxon>Brucellaceae</taxon>
        <taxon>Brucella/Ochrobactrum group</taxon>
        <taxon>Brucella</taxon>
    </lineage>
</organism>
<dbReference type="GO" id="GO:0046872">
    <property type="term" value="F:metal ion binding"/>
    <property type="evidence" value="ECO:0007669"/>
    <property type="project" value="UniProtKB-KW"/>
</dbReference>
<dbReference type="AlphaFoldDB" id="A0A7V6TZY8"/>
<dbReference type="Gene3D" id="3.40.470.10">
    <property type="entry name" value="Uracil-DNA glycosylase-like domain"/>
    <property type="match status" value="1"/>
</dbReference>
<dbReference type="InterPro" id="IPR051536">
    <property type="entry name" value="UDG_Type-4/5"/>
</dbReference>
<dbReference type="NCBIfam" id="TIGR00758">
    <property type="entry name" value="UDG_fam4"/>
    <property type="match status" value="1"/>
</dbReference>
<dbReference type="PANTHER" id="PTHR33693">
    <property type="entry name" value="TYPE-5 URACIL-DNA GLYCOSYLASE"/>
    <property type="match status" value="1"/>
</dbReference>
<evidence type="ECO:0000256" key="2">
    <source>
        <dbReference type="ARBA" id="ARBA00019403"/>
    </source>
</evidence>
<dbReference type="InterPro" id="IPR005122">
    <property type="entry name" value="Uracil-DNA_glycosylase-like"/>
</dbReference>
<evidence type="ECO:0000313" key="11">
    <source>
        <dbReference type="EMBL" id="HHV68465.1"/>
    </source>
</evidence>
<comment type="similarity">
    <text evidence="1">Belongs to the uracil-DNA glycosylase (UDG) superfamily. Type 4 (UDGa) family.</text>
</comment>
<keyword evidence="9" id="KW-0234">DNA repair</keyword>
<evidence type="ECO:0000259" key="10">
    <source>
        <dbReference type="SMART" id="SM00986"/>
    </source>
</evidence>
<proteinExistence type="inferred from homology"/>
<keyword evidence="6" id="KW-0378">Hydrolase</keyword>
<keyword evidence="8" id="KW-0411">Iron-sulfur</keyword>
<keyword evidence="3" id="KW-0004">4Fe-4S</keyword>
<keyword evidence="4" id="KW-0479">Metal-binding</keyword>
<dbReference type="RefSeq" id="WP_100649187.1">
    <property type="nucleotide sequence ID" value="NZ_CP122439.1"/>
</dbReference>
<dbReference type="EMBL" id="DUMN01000362">
    <property type="protein sequence ID" value="HHV68465.1"/>
    <property type="molecule type" value="Genomic_DNA"/>
</dbReference>
<dbReference type="SMART" id="SM00986">
    <property type="entry name" value="UDG"/>
    <property type="match status" value="1"/>
</dbReference>
<feature type="domain" description="Uracil-DNA glycosylase-like" evidence="10">
    <location>
        <begin position="39"/>
        <end position="197"/>
    </location>
</feature>
<evidence type="ECO:0000256" key="8">
    <source>
        <dbReference type="ARBA" id="ARBA00023014"/>
    </source>
</evidence>
<dbReference type="Proteomes" id="UP000551563">
    <property type="component" value="Unassembled WGS sequence"/>
</dbReference>
<evidence type="ECO:0000256" key="1">
    <source>
        <dbReference type="ARBA" id="ARBA00006521"/>
    </source>
</evidence>
<reference evidence="11 12" key="1">
    <citation type="journal article" date="2020" name="Biotechnol. Biofuels">
        <title>New insights from the biogas microbiome by comprehensive genome-resolved metagenomics of nearly 1600 species originating from multiple anaerobic digesters.</title>
        <authorList>
            <person name="Campanaro S."/>
            <person name="Treu L."/>
            <person name="Rodriguez-R L.M."/>
            <person name="Kovalovszki A."/>
            <person name="Ziels R.M."/>
            <person name="Maus I."/>
            <person name="Zhu X."/>
            <person name="Kougias P.G."/>
            <person name="Basile A."/>
            <person name="Luo G."/>
            <person name="Schluter A."/>
            <person name="Konstantinidis K.T."/>
            <person name="Angelidaki I."/>
        </authorList>
    </citation>
    <scope>NUCLEOTIDE SEQUENCE [LARGE SCALE GENOMIC DNA]</scope>
    <source>
        <strain evidence="11">AS04akNAM_66</strain>
    </source>
</reference>
<dbReference type="InterPro" id="IPR036895">
    <property type="entry name" value="Uracil-DNA_glycosylase-like_sf"/>
</dbReference>
<evidence type="ECO:0000256" key="7">
    <source>
        <dbReference type="ARBA" id="ARBA00023004"/>
    </source>
</evidence>
<gene>
    <name evidence="11" type="ORF">GXX48_12580</name>
</gene>
<dbReference type="GO" id="GO:0097506">
    <property type="term" value="F:deaminated base DNA N-glycosylase activity"/>
    <property type="evidence" value="ECO:0007669"/>
    <property type="project" value="UniProtKB-ARBA"/>
</dbReference>
<keyword evidence="7" id="KW-0408">Iron</keyword>
<dbReference type="PANTHER" id="PTHR33693:SF9">
    <property type="entry name" value="TYPE-4 URACIL-DNA GLYCOSYLASE"/>
    <property type="match status" value="1"/>
</dbReference>
<evidence type="ECO:0000256" key="3">
    <source>
        <dbReference type="ARBA" id="ARBA00022485"/>
    </source>
</evidence>
<dbReference type="GO" id="GO:0051539">
    <property type="term" value="F:4 iron, 4 sulfur cluster binding"/>
    <property type="evidence" value="ECO:0007669"/>
    <property type="project" value="UniProtKB-KW"/>
</dbReference>
<dbReference type="InterPro" id="IPR005273">
    <property type="entry name" value="Ura-DNA_glyco_family4"/>
</dbReference>
<dbReference type="Pfam" id="PF03167">
    <property type="entry name" value="UDG"/>
    <property type="match status" value="1"/>
</dbReference>
<evidence type="ECO:0000256" key="5">
    <source>
        <dbReference type="ARBA" id="ARBA00022763"/>
    </source>
</evidence>
<protein>
    <recommendedName>
        <fullName evidence="2">Type-4 uracil-DNA glycosylase</fullName>
    </recommendedName>
</protein>